<dbReference type="AlphaFoldDB" id="A0A518K9J8"/>
<dbReference type="Gene3D" id="3.40.50.620">
    <property type="entry name" value="HUPs"/>
    <property type="match status" value="1"/>
</dbReference>
<reference evidence="4 5" key="1">
    <citation type="submission" date="2019-02" db="EMBL/GenBank/DDBJ databases">
        <title>Deep-cultivation of Planctomycetes and their phenomic and genomic characterization uncovers novel biology.</title>
        <authorList>
            <person name="Wiegand S."/>
            <person name="Jogler M."/>
            <person name="Boedeker C."/>
            <person name="Pinto D."/>
            <person name="Vollmers J."/>
            <person name="Rivas-Marin E."/>
            <person name="Kohn T."/>
            <person name="Peeters S.H."/>
            <person name="Heuer A."/>
            <person name="Rast P."/>
            <person name="Oberbeckmann S."/>
            <person name="Bunk B."/>
            <person name="Jeske O."/>
            <person name="Meyerdierks A."/>
            <person name="Storesund J.E."/>
            <person name="Kallscheuer N."/>
            <person name="Luecker S."/>
            <person name="Lage O.M."/>
            <person name="Pohl T."/>
            <person name="Merkel B.J."/>
            <person name="Hornburger P."/>
            <person name="Mueller R.-W."/>
            <person name="Bruemmer F."/>
            <person name="Labrenz M."/>
            <person name="Spormann A.M."/>
            <person name="Op den Camp H."/>
            <person name="Overmann J."/>
            <person name="Amann R."/>
            <person name="Jetten M.S.M."/>
            <person name="Mascher T."/>
            <person name="Medema M.H."/>
            <person name="Devos D.P."/>
            <person name="Kaster A.-K."/>
            <person name="Ovreas L."/>
            <person name="Rohde M."/>
            <person name="Galperin M.Y."/>
            <person name="Jogler C."/>
        </authorList>
    </citation>
    <scope>NUCLEOTIDE SEQUENCE [LARGE SCALE GENOMIC DNA]</scope>
    <source>
        <strain evidence="4 5">Spa11</strain>
    </source>
</reference>
<evidence type="ECO:0000313" key="5">
    <source>
        <dbReference type="Proteomes" id="UP000316426"/>
    </source>
</evidence>
<evidence type="ECO:0000313" key="4">
    <source>
        <dbReference type="EMBL" id="QDV74468.1"/>
    </source>
</evidence>
<sequence length="151" mass="16176">MTAEKILYATDFSPASDSALGFASSLASDSGAVLHIVHVGVSHADAFATTAPYGYAISEEVELRERRERQQKLNSLQPTVAGVTCEHHDLEGNPAEEVLRFAEEEGVDMIVVGSHGRTGLSRMLMGSVAEEIVRRADCPVLVVKHAASLTE</sequence>
<keyword evidence="5" id="KW-1185">Reference proteome</keyword>
<comment type="similarity">
    <text evidence="1 2">Belongs to the universal stress protein A family.</text>
</comment>
<dbReference type="RefSeq" id="WP_145112894.1">
    <property type="nucleotide sequence ID" value="NZ_CP036349.1"/>
</dbReference>
<evidence type="ECO:0000259" key="3">
    <source>
        <dbReference type="Pfam" id="PF00582"/>
    </source>
</evidence>
<proteinExistence type="inferred from homology"/>
<dbReference type="PANTHER" id="PTHR46268:SF6">
    <property type="entry name" value="UNIVERSAL STRESS PROTEIN UP12"/>
    <property type="match status" value="1"/>
</dbReference>
<dbReference type="KEGG" id="bmei:Spa11_26710"/>
<feature type="domain" description="UspA" evidence="3">
    <location>
        <begin position="4"/>
        <end position="144"/>
    </location>
</feature>
<dbReference type="InterPro" id="IPR014729">
    <property type="entry name" value="Rossmann-like_a/b/a_fold"/>
</dbReference>
<dbReference type="Proteomes" id="UP000316426">
    <property type="component" value="Chromosome"/>
</dbReference>
<dbReference type="EMBL" id="CP036349">
    <property type="protein sequence ID" value="QDV74468.1"/>
    <property type="molecule type" value="Genomic_DNA"/>
</dbReference>
<dbReference type="InterPro" id="IPR006016">
    <property type="entry name" value="UspA"/>
</dbReference>
<dbReference type="InterPro" id="IPR006015">
    <property type="entry name" value="Universal_stress_UspA"/>
</dbReference>
<dbReference type="PIRSF" id="PIRSF006276">
    <property type="entry name" value="UspA"/>
    <property type="match status" value="1"/>
</dbReference>
<dbReference type="Pfam" id="PF00582">
    <property type="entry name" value="Usp"/>
    <property type="match status" value="1"/>
</dbReference>
<dbReference type="PANTHER" id="PTHR46268">
    <property type="entry name" value="STRESS RESPONSE PROTEIN NHAX"/>
    <property type="match status" value="1"/>
</dbReference>
<organism evidence="4 5">
    <name type="scientific">Botrimarina mediterranea</name>
    <dbReference type="NCBI Taxonomy" id="2528022"/>
    <lineage>
        <taxon>Bacteria</taxon>
        <taxon>Pseudomonadati</taxon>
        <taxon>Planctomycetota</taxon>
        <taxon>Planctomycetia</taxon>
        <taxon>Pirellulales</taxon>
        <taxon>Lacipirellulaceae</taxon>
        <taxon>Botrimarina</taxon>
    </lineage>
</organism>
<evidence type="ECO:0000256" key="2">
    <source>
        <dbReference type="PIRNR" id="PIRNR006276"/>
    </source>
</evidence>
<protein>
    <recommendedName>
        <fullName evidence="2">Universal stress protein</fullName>
    </recommendedName>
</protein>
<dbReference type="SUPFAM" id="SSF52402">
    <property type="entry name" value="Adenine nucleotide alpha hydrolases-like"/>
    <property type="match status" value="1"/>
</dbReference>
<dbReference type="CDD" id="cd00293">
    <property type="entry name" value="USP-like"/>
    <property type="match status" value="1"/>
</dbReference>
<gene>
    <name evidence="4" type="ORF">Spa11_26710</name>
</gene>
<dbReference type="GO" id="GO:0005737">
    <property type="term" value="C:cytoplasm"/>
    <property type="evidence" value="ECO:0007669"/>
    <property type="project" value="UniProtKB-SubCell"/>
</dbReference>
<evidence type="ECO:0000256" key="1">
    <source>
        <dbReference type="ARBA" id="ARBA00008791"/>
    </source>
</evidence>
<dbReference type="PRINTS" id="PR01438">
    <property type="entry name" value="UNVRSLSTRESS"/>
</dbReference>
<comment type="subcellular location">
    <subcellularLocation>
        <location evidence="2">Cytoplasm</location>
    </subcellularLocation>
</comment>
<accession>A0A518K9J8</accession>
<name>A0A518K9J8_9BACT</name>
<keyword evidence="2" id="KW-0963">Cytoplasm</keyword>